<dbReference type="Pfam" id="PF01920">
    <property type="entry name" value="Prefoldin_2"/>
    <property type="match status" value="1"/>
</dbReference>
<dbReference type="OrthoDB" id="29646at2759"/>
<dbReference type="SUPFAM" id="SSF46579">
    <property type="entry name" value="Prefoldin"/>
    <property type="match status" value="1"/>
</dbReference>
<reference evidence="5" key="1">
    <citation type="journal article" date="2011" name="Genome Biol.">
        <title>Comparative genomics of the social amoebae Dictyostelium discoideum and Dictyostelium purpureum.</title>
        <authorList>
            <consortium name="US DOE Joint Genome Institute (JGI-PGF)"/>
            <person name="Sucgang R."/>
            <person name="Kuo A."/>
            <person name="Tian X."/>
            <person name="Salerno W."/>
            <person name="Parikh A."/>
            <person name="Feasley C.L."/>
            <person name="Dalin E."/>
            <person name="Tu H."/>
            <person name="Huang E."/>
            <person name="Barry K."/>
            <person name="Lindquist E."/>
            <person name="Shapiro H."/>
            <person name="Bruce D."/>
            <person name="Schmutz J."/>
            <person name="Salamov A."/>
            <person name="Fey P."/>
            <person name="Gaudet P."/>
            <person name="Anjard C."/>
            <person name="Babu M.M."/>
            <person name="Basu S."/>
            <person name="Bushmanova Y."/>
            <person name="van der Wel H."/>
            <person name="Katoh-Kurasawa M."/>
            <person name="Dinh C."/>
            <person name="Coutinho P.M."/>
            <person name="Saito T."/>
            <person name="Elias M."/>
            <person name="Schaap P."/>
            <person name="Kay R.R."/>
            <person name="Henrissat B."/>
            <person name="Eichinger L."/>
            <person name="Rivero F."/>
            <person name="Putnam N.H."/>
            <person name="West C.M."/>
            <person name="Loomis W.F."/>
            <person name="Chisholm R.L."/>
            <person name="Shaulsky G."/>
            <person name="Strassmann J.E."/>
            <person name="Queller D.C."/>
            <person name="Kuspa A."/>
            <person name="Grigoriev I.V."/>
        </authorList>
    </citation>
    <scope>NUCLEOTIDE SEQUENCE [LARGE SCALE GENOMIC DNA]</scope>
    <source>
        <strain evidence="5">QSDP1</strain>
    </source>
</reference>
<dbReference type="STRING" id="5786.F0ZLP1"/>
<dbReference type="VEuPathDB" id="AmoebaDB:DICPUDRAFT_33907"/>
<sequence length="118" mass="13440">MASTSNKQPLTEEQIVNIYKSLKENQQLIMNKLSELETDASEHTLVINAVQGLEPGRKCFRMIGGVLTERTVGDVLPQIKQNRDGIKEAIKNLDRQLQEKTKELNDFIALYKIKVTQK</sequence>
<evidence type="ECO:0000256" key="2">
    <source>
        <dbReference type="ARBA" id="ARBA00023186"/>
    </source>
</evidence>
<dbReference type="FunFam" id="1.10.287.370:FF:000002">
    <property type="entry name" value="Prefoldin subunit 2"/>
    <property type="match status" value="1"/>
</dbReference>
<feature type="coiled-coil region" evidence="3">
    <location>
        <begin position="76"/>
        <end position="110"/>
    </location>
</feature>
<dbReference type="GeneID" id="10501746"/>
<dbReference type="EMBL" id="GL871070">
    <property type="protein sequence ID" value="EGC35146.1"/>
    <property type="molecule type" value="Genomic_DNA"/>
</dbReference>
<keyword evidence="3" id="KW-0175">Coiled coil</keyword>
<dbReference type="InParanoid" id="F0ZLP1"/>
<dbReference type="eggNOG" id="KOG4098">
    <property type="taxonomic scope" value="Eukaryota"/>
</dbReference>
<dbReference type="GO" id="GO:0051082">
    <property type="term" value="F:unfolded protein binding"/>
    <property type="evidence" value="ECO:0007669"/>
    <property type="project" value="InterPro"/>
</dbReference>
<dbReference type="InterPro" id="IPR027235">
    <property type="entry name" value="PFD2"/>
</dbReference>
<keyword evidence="2" id="KW-0143">Chaperone</keyword>
<gene>
    <name evidence="4" type="ORF">DICPUDRAFT_33907</name>
</gene>
<dbReference type="GO" id="GO:0006457">
    <property type="term" value="P:protein folding"/>
    <property type="evidence" value="ECO:0000318"/>
    <property type="project" value="GO_Central"/>
</dbReference>
<dbReference type="GO" id="GO:0016272">
    <property type="term" value="C:prefoldin complex"/>
    <property type="evidence" value="ECO:0007669"/>
    <property type="project" value="InterPro"/>
</dbReference>
<protein>
    <recommendedName>
        <fullName evidence="6">Prefoldin subunit 2</fullName>
    </recommendedName>
</protein>
<evidence type="ECO:0000313" key="5">
    <source>
        <dbReference type="Proteomes" id="UP000001064"/>
    </source>
</evidence>
<keyword evidence="5" id="KW-1185">Reference proteome</keyword>
<evidence type="ECO:0000256" key="3">
    <source>
        <dbReference type="SAM" id="Coils"/>
    </source>
</evidence>
<dbReference type="GO" id="GO:0005737">
    <property type="term" value="C:cytoplasm"/>
    <property type="evidence" value="ECO:0000318"/>
    <property type="project" value="GO_Central"/>
</dbReference>
<dbReference type="FunCoup" id="F0ZLP1">
    <property type="interactions" value="514"/>
</dbReference>
<dbReference type="CDD" id="cd23163">
    <property type="entry name" value="Prefoldin_2"/>
    <property type="match status" value="1"/>
</dbReference>
<name>F0ZLP1_DICPU</name>
<dbReference type="OMA" id="CFKMIGG"/>
<evidence type="ECO:0000256" key="1">
    <source>
        <dbReference type="ARBA" id="ARBA00008045"/>
    </source>
</evidence>
<evidence type="ECO:0000313" key="4">
    <source>
        <dbReference type="EMBL" id="EGC35146.1"/>
    </source>
</evidence>
<proteinExistence type="inferred from homology"/>
<dbReference type="InterPro" id="IPR009053">
    <property type="entry name" value="Prefoldin"/>
</dbReference>
<dbReference type="InterPro" id="IPR002777">
    <property type="entry name" value="PFD_beta-like"/>
</dbReference>
<dbReference type="Gene3D" id="1.10.287.370">
    <property type="match status" value="1"/>
</dbReference>
<dbReference type="GO" id="GO:0044183">
    <property type="term" value="F:protein folding chaperone"/>
    <property type="evidence" value="ECO:0000318"/>
    <property type="project" value="GO_Central"/>
</dbReference>
<dbReference type="PANTHER" id="PTHR13303">
    <property type="entry name" value="PREFOLDIN SUBUNIT 2"/>
    <property type="match status" value="1"/>
</dbReference>
<accession>F0ZLP1</accession>
<dbReference type="AlphaFoldDB" id="F0ZLP1"/>
<dbReference type="KEGG" id="dpp:DICPUDRAFT_33907"/>
<comment type="similarity">
    <text evidence="1">Belongs to the prefoldin subunit beta family.</text>
</comment>
<evidence type="ECO:0008006" key="6">
    <source>
        <dbReference type="Google" id="ProtNLM"/>
    </source>
</evidence>
<organism evidence="4 5">
    <name type="scientific">Dictyostelium purpureum</name>
    <name type="common">Slime mold</name>
    <dbReference type="NCBI Taxonomy" id="5786"/>
    <lineage>
        <taxon>Eukaryota</taxon>
        <taxon>Amoebozoa</taxon>
        <taxon>Evosea</taxon>
        <taxon>Eumycetozoa</taxon>
        <taxon>Dictyostelia</taxon>
        <taxon>Dictyosteliales</taxon>
        <taxon>Dictyosteliaceae</taxon>
        <taxon>Dictyostelium</taxon>
    </lineage>
</organism>
<dbReference type="RefSeq" id="XP_003288339.1">
    <property type="nucleotide sequence ID" value="XM_003288291.1"/>
</dbReference>
<dbReference type="Proteomes" id="UP000001064">
    <property type="component" value="Unassembled WGS sequence"/>
</dbReference>